<dbReference type="GO" id="GO:0006425">
    <property type="term" value="P:glutaminyl-tRNA aminoacylation"/>
    <property type="evidence" value="ECO:0007669"/>
    <property type="project" value="InterPro"/>
</dbReference>
<dbReference type="FunFam" id="2.40.240.10:FF:000007">
    <property type="entry name" value="Glutamine--tRNA ligase"/>
    <property type="match status" value="1"/>
</dbReference>
<sequence>MEGERVLPIREKAKKDKKDTKPNPKVSKELKGNAPPKKEKDGNVPAPPTDPNSMFKEGFLAAVYQERADLPVFTRFPPEPNGYLHIGHSKAIAINFGFARFHGGQCYLRYDDTNPEAEEEKYFTAIQEMVHWLGFKPFDITYSSDNFDKLYELAEKLIQVDKAYVCHCTDAEVKLQRGGENHGPRYACSHRNRPVEESLSEFRAMRSGKYKPKEAFLRMKQNLEDGNPQMWDLTAYRILDATHHRTGNKWRVYPTYDFTHCLCDSFEKISHSLCTTEFILSRTSYDWLCDALEVFKPMQREYGRLKMTGTVLSKRKIGKLISEKVVRDWDDPRLYTLVALRRRGVPPGAILSFVNEVGVTTAVTNIQIVRFETSVRRYLELTVPRLMLILDPIPVIIEDLPDDYLEEIELPFSPKSPEMGTHIVPFTKTLYIDRTDFREVDSKDYFRLAPGKSVGLLKVPFPIRATTFTKDPETGLVTEVRAVYEKPEEGVTFKKPKAYIQWVALSASHNSPIKAEVRVFNPLFRSENPDAVEGGFMKDVNPNSQEIYSNAVIETGLEEIRRRAPWPEEAGEKDIGKKAGWETVRFQALRVAYFAMDKDSEGGSVVLNRIVSLKEDAGKGG</sequence>
<evidence type="ECO:0000256" key="1">
    <source>
        <dbReference type="ARBA" id="ARBA00005594"/>
    </source>
</evidence>
<dbReference type="InterPro" id="IPR020056">
    <property type="entry name" value="Rbsml_bL25/Gln-tRNA_synth_N"/>
</dbReference>
<dbReference type="SUPFAM" id="SSF50715">
    <property type="entry name" value="Ribosomal protein L25-like"/>
    <property type="match status" value="1"/>
</dbReference>
<dbReference type="AlphaFoldDB" id="A0A9P8RSA3"/>
<comment type="catalytic activity">
    <reaction evidence="8">
        <text>tRNA(Gln) + L-glutamine + ATP = L-glutaminyl-tRNA(Gln) + AMP + diphosphate</text>
        <dbReference type="Rhea" id="RHEA:20121"/>
        <dbReference type="Rhea" id="RHEA-COMP:9662"/>
        <dbReference type="Rhea" id="RHEA-COMP:9681"/>
        <dbReference type="ChEBI" id="CHEBI:30616"/>
        <dbReference type="ChEBI" id="CHEBI:33019"/>
        <dbReference type="ChEBI" id="CHEBI:58359"/>
        <dbReference type="ChEBI" id="CHEBI:78442"/>
        <dbReference type="ChEBI" id="CHEBI:78521"/>
        <dbReference type="ChEBI" id="CHEBI:456215"/>
        <dbReference type="EC" id="6.1.1.18"/>
    </reaction>
</comment>
<dbReference type="InterPro" id="IPR014729">
    <property type="entry name" value="Rossmann-like_a/b/a_fold"/>
</dbReference>
<dbReference type="EC" id="6.1.1.18" evidence="2"/>
<evidence type="ECO:0000256" key="9">
    <source>
        <dbReference type="RuleBase" id="RU363037"/>
    </source>
</evidence>
<gene>
    <name evidence="14" type="ORF">GP486_001883</name>
</gene>
<dbReference type="Pfam" id="PF00749">
    <property type="entry name" value="tRNA-synt_1c"/>
    <property type="match status" value="1"/>
</dbReference>
<feature type="domain" description="Glutamyl/glutaminyl-tRNA synthetase class Ib catalytic" evidence="11">
    <location>
        <begin position="72"/>
        <end position="379"/>
    </location>
</feature>
<comment type="caution">
    <text evidence="14">The sequence shown here is derived from an EMBL/GenBank/DDBJ whole genome shotgun (WGS) entry which is preliminary data.</text>
</comment>
<dbReference type="InterPro" id="IPR004514">
    <property type="entry name" value="Gln-tRNA-synth"/>
</dbReference>
<dbReference type="PROSITE" id="PS00178">
    <property type="entry name" value="AA_TRNA_LIGASE_I"/>
    <property type="match status" value="1"/>
</dbReference>
<evidence type="ECO:0000256" key="7">
    <source>
        <dbReference type="ARBA" id="ARBA00023146"/>
    </source>
</evidence>
<dbReference type="GO" id="GO:0005829">
    <property type="term" value="C:cytosol"/>
    <property type="evidence" value="ECO:0007669"/>
    <property type="project" value="TreeGrafter"/>
</dbReference>
<dbReference type="PRINTS" id="PR00987">
    <property type="entry name" value="TRNASYNTHGLU"/>
</dbReference>
<evidence type="ECO:0000256" key="6">
    <source>
        <dbReference type="ARBA" id="ARBA00022917"/>
    </source>
</evidence>
<evidence type="ECO:0000259" key="11">
    <source>
        <dbReference type="Pfam" id="PF00749"/>
    </source>
</evidence>
<keyword evidence="5 9" id="KW-0067">ATP-binding</keyword>
<name>A0A9P8RSA3_9PEZI</name>
<feature type="region of interest" description="Disordered" evidence="10">
    <location>
        <begin position="1"/>
        <end position="51"/>
    </location>
</feature>
<feature type="domain" description="Glutamyl/glutaminyl-tRNA synthetase class Ib anti-codon binding" evidence="12">
    <location>
        <begin position="384"/>
        <end position="484"/>
    </location>
</feature>
<evidence type="ECO:0000313" key="14">
    <source>
        <dbReference type="EMBL" id="KAH0564736.1"/>
    </source>
</evidence>
<dbReference type="InterPro" id="IPR011035">
    <property type="entry name" value="Ribosomal_bL25/Gln-tRNA_synth"/>
</dbReference>
<dbReference type="GO" id="GO:0004819">
    <property type="term" value="F:glutamine-tRNA ligase activity"/>
    <property type="evidence" value="ECO:0007669"/>
    <property type="project" value="UniProtKB-EC"/>
</dbReference>
<dbReference type="NCBIfam" id="TIGR00440">
    <property type="entry name" value="glnS"/>
    <property type="match status" value="1"/>
</dbReference>
<evidence type="ECO:0000256" key="3">
    <source>
        <dbReference type="ARBA" id="ARBA00022598"/>
    </source>
</evidence>
<evidence type="ECO:0000313" key="15">
    <source>
        <dbReference type="Proteomes" id="UP000750711"/>
    </source>
</evidence>
<dbReference type="SUPFAM" id="SSF52374">
    <property type="entry name" value="Nucleotidylyl transferase"/>
    <property type="match status" value="1"/>
</dbReference>
<dbReference type="PANTHER" id="PTHR43097:SF4">
    <property type="entry name" value="GLUTAMINE--TRNA LIGASE"/>
    <property type="match status" value="1"/>
</dbReference>
<dbReference type="FunFam" id="2.40.240.10:FF:000015">
    <property type="entry name" value="Glutaminyl-tRNA synthetase"/>
    <property type="match status" value="1"/>
</dbReference>
<comment type="similarity">
    <text evidence="1 9">Belongs to the class-I aminoacyl-tRNA synthetase family.</text>
</comment>
<organism evidence="14 15">
    <name type="scientific">Trichoglossum hirsutum</name>
    <dbReference type="NCBI Taxonomy" id="265104"/>
    <lineage>
        <taxon>Eukaryota</taxon>
        <taxon>Fungi</taxon>
        <taxon>Dikarya</taxon>
        <taxon>Ascomycota</taxon>
        <taxon>Pezizomycotina</taxon>
        <taxon>Geoglossomycetes</taxon>
        <taxon>Geoglossales</taxon>
        <taxon>Geoglossaceae</taxon>
        <taxon>Trichoglossum</taxon>
    </lineage>
</organism>
<dbReference type="Gene3D" id="2.40.240.10">
    <property type="entry name" value="Ribosomal Protein L25, Chain P"/>
    <property type="match status" value="2"/>
</dbReference>
<dbReference type="Proteomes" id="UP000750711">
    <property type="component" value="Unassembled WGS sequence"/>
</dbReference>
<dbReference type="InterPro" id="IPR050132">
    <property type="entry name" value="Gln/Glu-tRNA_Ligase"/>
</dbReference>
<evidence type="ECO:0000256" key="5">
    <source>
        <dbReference type="ARBA" id="ARBA00022840"/>
    </source>
</evidence>
<keyword evidence="4 9" id="KW-0547">Nucleotide-binding</keyword>
<feature type="compositionally biased region" description="Basic and acidic residues" evidence="10">
    <location>
        <begin position="1"/>
        <end position="42"/>
    </location>
</feature>
<accession>A0A9P8RSA3</accession>
<dbReference type="InterPro" id="IPR049437">
    <property type="entry name" value="tRNA-synt_1c_C2"/>
</dbReference>
<evidence type="ECO:0000256" key="8">
    <source>
        <dbReference type="ARBA" id="ARBA00048270"/>
    </source>
</evidence>
<keyword evidence="6 9" id="KW-0648">Protein biosynthesis</keyword>
<evidence type="ECO:0000256" key="4">
    <source>
        <dbReference type="ARBA" id="ARBA00022741"/>
    </source>
</evidence>
<protein>
    <recommendedName>
        <fullName evidence="2">glutamine--tRNA ligase</fullName>
        <ecNumber evidence="2">6.1.1.18</ecNumber>
    </recommendedName>
</protein>
<dbReference type="InterPro" id="IPR000924">
    <property type="entry name" value="Glu/Gln-tRNA-synth"/>
</dbReference>
<evidence type="ECO:0000259" key="13">
    <source>
        <dbReference type="Pfam" id="PF20974"/>
    </source>
</evidence>
<evidence type="ECO:0000259" key="12">
    <source>
        <dbReference type="Pfam" id="PF03950"/>
    </source>
</evidence>
<reference evidence="14" key="1">
    <citation type="submission" date="2021-03" db="EMBL/GenBank/DDBJ databases">
        <title>Comparative genomics and phylogenomic investigation of the class Geoglossomycetes provide insights into ecological specialization and systematics.</title>
        <authorList>
            <person name="Melie T."/>
            <person name="Pirro S."/>
            <person name="Miller A.N."/>
            <person name="Quandt A."/>
        </authorList>
    </citation>
    <scope>NUCLEOTIDE SEQUENCE</scope>
    <source>
        <strain evidence="14">CAQ_001_2017</strain>
    </source>
</reference>
<feature type="domain" description="tRNA synthetases class I (E and Q) anti-codon binding" evidence="13">
    <location>
        <begin position="500"/>
        <end position="560"/>
    </location>
</feature>
<dbReference type="Pfam" id="PF20974">
    <property type="entry name" value="tRNA-synt_1c_C2"/>
    <property type="match status" value="1"/>
</dbReference>
<dbReference type="Gene3D" id="3.40.50.620">
    <property type="entry name" value="HUPs"/>
    <property type="match status" value="1"/>
</dbReference>
<evidence type="ECO:0000256" key="2">
    <source>
        <dbReference type="ARBA" id="ARBA00012836"/>
    </source>
</evidence>
<dbReference type="FunFam" id="3.40.50.620:FF:000183">
    <property type="entry name" value="Glutaminyl-tRNA synthetase"/>
    <property type="match status" value="1"/>
</dbReference>
<keyword evidence="7 9" id="KW-0030">Aminoacyl-tRNA synthetase</keyword>
<dbReference type="InterPro" id="IPR001412">
    <property type="entry name" value="aa-tRNA-synth_I_CS"/>
</dbReference>
<evidence type="ECO:0000256" key="10">
    <source>
        <dbReference type="SAM" id="MobiDB-lite"/>
    </source>
</evidence>
<dbReference type="Pfam" id="PF03950">
    <property type="entry name" value="tRNA-synt_1c_C"/>
    <property type="match status" value="1"/>
</dbReference>
<dbReference type="InterPro" id="IPR020058">
    <property type="entry name" value="Glu/Gln-tRNA-synth_Ib_cat-dom"/>
</dbReference>
<keyword evidence="3 9" id="KW-0436">Ligase</keyword>
<dbReference type="PANTHER" id="PTHR43097">
    <property type="entry name" value="GLUTAMINE-TRNA LIGASE"/>
    <property type="match status" value="1"/>
</dbReference>
<keyword evidence="15" id="KW-1185">Reference proteome</keyword>
<proteinExistence type="inferred from homology"/>
<dbReference type="GO" id="GO:0005524">
    <property type="term" value="F:ATP binding"/>
    <property type="evidence" value="ECO:0007669"/>
    <property type="project" value="UniProtKB-KW"/>
</dbReference>
<dbReference type="InterPro" id="IPR020059">
    <property type="entry name" value="Glu/Gln-tRNA-synth_Ib_codon-bd"/>
</dbReference>
<dbReference type="EMBL" id="JAGHQM010000186">
    <property type="protein sequence ID" value="KAH0564736.1"/>
    <property type="molecule type" value="Genomic_DNA"/>
</dbReference>